<evidence type="ECO:0000313" key="2">
    <source>
        <dbReference type="EMBL" id="GIG80969.1"/>
    </source>
</evidence>
<gene>
    <name evidence="2" type="ORF">Pka01_40960</name>
</gene>
<feature type="compositionally biased region" description="Basic residues" evidence="1">
    <location>
        <begin position="1"/>
        <end position="11"/>
    </location>
</feature>
<name>A0A8J3V7F8_9ACTN</name>
<dbReference type="Proteomes" id="UP000630097">
    <property type="component" value="Unassembled WGS sequence"/>
</dbReference>
<accession>A0A8J3V7F8</accession>
<evidence type="ECO:0000313" key="3">
    <source>
        <dbReference type="Proteomes" id="UP000630097"/>
    </source>
</evidence>
<feature type="compositionally biased region" description="Basic and acidic residues" evidence="1">
    <location>
        <begin position="43"/>
        <end position="55"/>
    </location>
</feature>
<sequence length="55" mass="6220">MAWSDRHHRRSRDVGTPVRDAVGYGKHRGTIHPDAHTGSVPDPDPHSDRLNRDAR</sequence>
<dbReference type="AlphaFoldDB" id="A0A8J3V7F8"/>
<proteinExistence type="predicted"/>
<keyword evidence="3" id="KW-1185">Reference proteome</keyword>
<dbReference type="EMBL" id="BONV01000017">
    <property type="protein sequence ID" value="GIG80969.1"/>
    <property type="molecule type" value="Genomic_DNA"/>
</dbReference>
<organism evidence="2 3">
    <name type="scientific">Planotetraspora kaengkrachanensis</name>
    <dbReference type="NCBI Taxonomy" id="575193"/>
    <lineage>
        <taxon>Bacteria</taxon>
        <taxon>Bacillati</taxon>
        <taxon>Actinomycetota</taxon>
        <taxon>Actinomycetes</taxon>
        <taxon>Streptosporangiales</taxon>
        <taxon>Streptosporangiaceae</taxon>
        <taxon>Planotetraspora</taxon>
    </lineage>
</organism>
<comment type="caution">
    <text evidence="2">The sequence shown here is derived from an EMBL/GenBank/DDBJ whole genome shotgun (WGS) entry which is preliminary data.</text>
</comment>
<feature type="region of interest" description="Disordered" evidence="1">
    <location>
        <begin position="1"/>
        <end position="55"/>
    </location>
</feature>
<evidence type="ECO:0000256" key="1">
    <source>
        <dbReference type="SAM" id="MobiDB-lite"/>
    </source>
</evidence>
<protein>
    <submittedName>
        <fullName evidence="2">Uncharacterized protein</fullName>
    </submittedName>
</protein>
<reference evidence="2 3" key="1">
    <citation type="submission" date="2021-01" db="EMBL/GenBank/DDBJ databases">
        <title>Whole genome shotgun sequence of Planotetraspora kaengkrachanensis NBRC 104272.</title>
        <authorList>
            <person name="Komaki H."/>
            <person name="Tamura T."/>
        </authorList>
    </citation>
    <scope>NUCLEOTIDE SEQUENCE [LARGE SCALE GENOMIC DNA]</scope>
    <source>
        <strain evidence="2 3">NBRC 104272</strain>
    </source>
</reference>